<sequence length="316" mass="34960">MNLRTVMASMAFLIVLTAVPFAVSAEKGNETKGEGEEISEAHRPEDAGAVGNENSQNRTALSDQEKGSTQSEEVDQAQKTKETTASTERKKPDQASQPPEHSQSEQADERGQSSKANKNIKIENQNRQKPDPSGGKRPEHPKSDKVKKSHPKENKTALKEHKQKPAEKAQEKVIHNKQEEHSSGDSSPQVKRKSDQTESDHQVNSAKDRPEADKEKDVFNQFLNHLPKPNPDEQPIEPPVQDEGILLSSSQTSQGKTGKDRPSFDGKTFWIVGDIAGHSSSSDLHHNILVTRNDMMRTQWMNAPPGLPPKHASLFS</sequence>
<evidence type="ECO:0000313" key="4">
    <source>
        <dbReference type="Proteomes" id="UP000192527"/>
    </source>
</evidence>
<feature type="signal peptide" evidence="2">
    <location>
        <begin position="1"/>
        <end position="24"/>
    </location>
</feature>
<feature type="compositionally biased region" description="Basic and acidic residues" evidence="1">
    <location>
        <begin position="27"/>
        <end position="46"/>
    </location>
</feature>
<evidence type="ECO:0000256" key="2">
    <source>
        <dbReference type="SAM" id="SignalP"/>
    </source>
</evidence>
<dbReference type="OrthoDB" id="2962200at2"/>
<gene>
    <name evidence="3" type="ORF">HM131_16355</name>
</gene>
<proteinExistence type="predicted"/>
<evidence type="ECO:0000313" key="3">
    <source>
        <dbReference type="EMBL" id="ARI78311.1"/>
    </source>
</evidence>
<keyword evidence="2" id="KW-0732">Signal</keyword>
<dbReference type="RefSeq" id="WP_085030770.1">
    <property type="nucleotide sequence ID" value="NZ_CP020772.1"/>
</dbReference>
<dbReference type="EMBL" id="CP020772">
    <property type="protein sequence ID" value="ARI78311.1"/>
    <property type="molecule type" value="Genomic_DNA"/>
</dbReference>
<feature type="compositionally biased region" description="Polar residues" evidence="1">
    <location>
        <begin position="52"/>
        <end position="71"/>
    </location>
</feature>
<feature type="compositionally biased region" description="Polar residues" evidence="1">
    <location>
        <begin position="94"/>
        <end position="105"/>
    </location>
</feature>
<feature type="compositionally biased region" description="Basic and acidic residues" evidence="1">
    <location>
        <begin position="192"/>
        <end position="218"/>
    </location>
</feature>
<reference evidence="3 4" key="1">
    <citation type="submission" date="2017-04" db="EMBL/GenBank/DDBJ databases">
        <title>The whole genome sequencing and assembly of Halobacillus mangrovi strain.</title>
        <authorList>
            <person name="Lee S.-J."/>
            <person name="Park M.-K."/>
            <person name="Kim J.-Y."/>
            <person name="Lee Y.-J."/>
            <person name="Yi H."/>
            <person name="Bahn Y.-S."/>
            <person name="Kim J.F."/>
            <person name="Lee D.-W."/>
        </authorList>
    </citation>
    <scope>NUCLEOTIDE SEQUENCE [LARGE SCALE GENOMIC DNA]</scope>
    <source>
        <strain evidence="3 4">KTB 131</strain>
    </source>
</reference>
<feature type="chain" id="PRO_5012890603" evidence="2">
    <location>
        <begin position="25"/>
        <end position="316"/>
    </location>
</feature>
<dbReference type="Proteomes" id="UP000192527">
    <property type="component" value="Chromosome"/>
</dbReference>
<dbReference type="STRING" id="402384.HM131_16355"/>
<evidence type="ECO:0000256" key="1">
    <source>
        <dbReference type="SAM" id="MobiDB-lite"/>
    </source>
</evidence>
<feature type="compositionally biased region" description="Basic and acidic residues" evidence="1">
    <location>
        <begin position="120"/>
        <end position="183"/>
    </location>
</feature>
<dbReference type="AlphaFoldDB" id="A0A1W5ZYJ4"/>
<name>A0A1W5ZYJ4_9BACI</name>
<feature type="compositionally biased region" description="Polar residues" evidence="1">
    <location>
        <begin position="247"/>
        <end position="256"/>
    </location>
</feature>
<accession>A0A1W5ZYJ4</accession>
<feature type="region of interest" description="Disordered" evidence="1">
    <location>
        <begin position="27"/>
        <end position="265"/>
    </location>
</feature>
<dbReference type="KEGG" id="hmn:HM131_16355"/>
<feature type="compositionally biased region" description="Basic and acidic residues" evidence="1">
    <location>
        <begin position="76"/>
        <end position="93"/>
    </location>
</feature>
<organism evidence="3 4">
    <name type="scientific">Halobacillus mangrovi</name>
    <dbReference type="NCBI Taxonomy" id="402384"/>
    <lineage>
        <taxon>Bacteria</taxon>
        <taxon>Bacillati</taxon>
        <taxon>Bacillota</taxon>
        <taxon>Bacilli</taxon>
        <taxon>Bacillales</taxon>
        <taxon>Bacillaceae</taxon>
        <taxon>Halobacillus</taxon>
    </lineage>
</organism>
<keyword evidence="4" id="KW-1185">Reference proteome</keyword>
<protein>
    <submittedName>
        <fullName evidence="3">Uncharacterized protein</fullName>
    </submittedName>
</protein>